<sequence>MEGDSRLKRCSGYNTRWVLPLRKPYSVSLLSPFQWQSKPESRSLCGSYGLGLKVHDSPPVGLIFDEGKVAEGNRCGRPRQEGQGSRGRQSVRCLHEEDSEHVSANIFWRSWNKHSPPKWKFTGKINSTSAAVSYTNLTVLHDFSSCSLGLLQSLGFLCSSPKYPSVVIFFHFINFT</sequence>
<dbReference type="AlphaFoldDB" id="A0A834Y966"/>
<proteinExistence type="predicted"/>
<evidence type="ECO:0000313" key="2">
    <source>
        <dbReference type="Proteomes" id="UP000655225"/>
    </source>
</evidence>
<evidence type="ECO:0000313" key="1">
    <source>
        <dbReference type="EMBL" id="KAF8364530.1"/>
    </source>
</evidence>
<comment type="caution">
    <text evidence="1">The sequence shown here is derived from an EMBL/GenBank/DDBJ whole genome shotgun (WGS) entry which is preliminary data.</text>
</comment>
<reference evidence="1 2" key="1">
    <citation type="submission" date="2020-04" db="EMBL/GenBank/DDBJ databases">
        <title>Plant Genome Project.</title>
        <authorList>
            <person name="Zhang R.-G."/>
        </authorList>
    </citation>
    <scope>NUCLEOTIDE SEQUENCE [LARGE SCALE GENOMIC DNA]</scope>
    <source>
        <strain evidence="1">YNK0</strain>
        <tissue evidence="1">Leaf</tissue>
    </source>
</reference>
<name>A0A834Y966_TETSI</name>
<protein>
    <submittedName>
        <fullName evidence="1">Uncharacterized protein</fullName>
    </submittedName>
</protein>
<gene>
    <name evidence="1" type="ORF">HHK36_033501</name>
</gene>
<dbReference type="EMBL" id="JABCRI010001482">
    <property type="protein sequence ID" value="KAF8364530.1"/>
    <property type="molecule type" value="Genomic_DNA"/>
</dbReference>
<keyword evidence="2" id="KW-1185">Reference proteome</keyword>
<accession>A0A834Y966</accession>
<organism evidence="1 2">
    <name type="scientific">Tetracentron sinense</name>
    <name type="common">Spur-leaf</name>
    <dbReference type="NCBI Taxonomy" id="13715"/>
    <lineage>
        <taxon>Eukaryota</taxon>
        <taxon>Viridiplantae</taxon>
        <taxon>Streptophyta</taxon>
        <taxon>Embryophyta</taxon>
        <taxon>Tracheophyta</taxon>
        <taxon>Spermatophyta</taxon>
        <taxon>Magnoliopsida</taxon>
        <taxon>Trochodendrales</taxon>
        <taxon>Trochodendraceae</taxon>
        <taxon>Tetracentron</taxon>
    </lineage>
</organism>
<dbReference type="Proteomes" id="UP000655225">
    <property type="component" value="Unassembled WGS sequence"/>
</dbReference>